<feature type="compositionally biased region" description="Basic and acidic residues" evidence="1">
    <location>
        <begin position="281"/>
        <end position="293"/>
    </location>
</feature>
<feature type="compositionally biased region" description="Basic and acidic residues" evidence="1">
    <location>
        <begin position="402"/>
        <end position="415"/>
    </location>
</feature>
<gene>
    <name evidence="3" type="ORF">LTR36_008719</name>
</gene>
<feature type="compositionally biased region" description="Basic and acidic residues" evidence="1">
    <location>
        <begin position="824"/>
        <end position="836"/>
    </location>
</feature>
<accession>A0AAV9JV73</accession>
<feature type="compositionally biased region" description="Basic and acidic residues" evidence="1">
    <location>
        <begin position="486"/>
        <end position="508"/>
    </location>
</feature>
<dbReference type="PANTHER" id="PTHR37327">
    <property type="entry name" value="CHROMOSOME 1, WHOLE GENOME SHOTGUN SEQUENCE"/>
    <property type="match status" value="1"/>
</dbReference>
<feature type="compositionally biased region" description="Polar residues" evidence="1">
    <location>
        <begin position="217"/>
        <end position="236"/>
    </location>
</feature>
<dbReference type="PANTHER" id="PTHR37327:SF1">
    <property type="entry name" value="MICROTUBULE INTERACTING AND TRANSPORT DOMAIN-CONTAINING PROTEIN"/>
    <property type="match status" value="1"/>
</dbReference>
<reference evidence="3 4" key="1">
    <citation type="submission" date="2021-11" db="EMBL/GenBank/DDBJ databases">
        <title>Black yeast isolated from Biological Soil Crust.</title>
        <authorList>
            <person name="Kurbessoian T."/>
        </authorList>
    </citation>
    <scope>NUCLEOTIDE SEQUENCE [LARGE SCALE GENOMIC DNA]</scope>
    <source>
        <strain evidence="3 4">CCFEE 5522</strain>
    </source>
</reference>
<feature type="compositionally biased region" description="Acidic residues" evidence="1">
    <location>
        <begin position="693"/>
        <end position="703"/>
    </location>
</feature>
<feature type="region of interest" description="Disordered" evidence="1">
    <location>
        <begin position="868"/>
        <end position="901"/>
    </location>
</feature>
<feature type="compositionally biased region" description="Polar residues" evidence="1">
    <location>
        <begin position="105"/>
        <end position="148"/>
    </location>
</feature>
<sequence length="1313" mass="143276">MVHGAAASVSSASSSGNPPASALPKQHRYPSRSNSLSSSSVVTIKRTGSLSSTSTGTRSSVVPTSHIAGETSLIALRIGRDRMSPDHKRRTSVAVDPPNHDESEGLNNLNRWSHSTNSSVGSIGNTRKSRASSGAGLQTLTNQAISPQKRSRTGIEQSRRSSPPRKPVSSRASQRRLYSPDDSPNKLHHRPSRADFITNSLTALPPLHTDTPALVNDTESPSTIQTVTTPSTQSLYAQDYFGDDGVSPRNAAKKKKPVLIRNHTAPMSGLNHSRTPGPELAPHDSLRRTRTSEEQEQEQEQEQSSRPSTARDGSGGGHKRSRTREGREKDKKAMLSKALQKANTAVLLDNAQNFEGALDAYSDACRLLQQVMDRSSGADDKRKLEAIRVTYTNRIEELRQLELSRPNTADDKDLPARPTSDGSMTLSPTVGPISPIHATARDSAVIEMATMQRIVDVPRLSYSTKDKDSFFSRTMEAVDNSSRGASETRWEHRAPEPTALHDEEVRSVEEEEEEEEEEESPAVVSHSLTLPSARESEYMPAPLSPRKPLSPMLMPEAEEAWHQEPDRPEMVWETATQHPGTAGSNDQSVSWLDTIDESGSDCASSVHSFSRDGPRRKHIRGASGETDPDFDAAFDAAVEAAYDEGFEPDMEARKKRNTAFRHTQKESVVIPSGDIKEVLSPTNDYHPPNTLDVELDDEEEERLLDEITSDYAQGFNFDLSSKSALPRQSDSSGYSRSTWQSSQASGDRNTAATSLSTVAEDAMLSPTSSKLTDTPSSDNAVRSEQPPPSAPPVTALPRPPSNSGDRLSGVRSRRLSGQPNTKQLKIETTAKPDIRKRASTFHHSPTPVHEESDERNAAFDRDFKFGVTLEPTPSDTQHDNILRSPPSLDMRSATSDSGRPQTAAVLEQRRSMDDSAGELLSTRSHLFRKNKSSVSLREHTVLLSSPEDSAPSIVTPMSSNFMAFHNKRSQDPLTSQRARYPSFDASIVGTLQTGGAYLFDTSLSVAQAPTSPRSPTSTTQPAGLEPCPESFLLRPFWLMRGIASTLTHPKGGFLTTRLFVPREVWYTRGVKLKSIEDKIANCDLLTAALGRLAGVDTFDADAVMIELQSFEEVMERVQAALSKKLGSDVGLQGVSALFKDASAGGASGTTNAHAGETVAGAERASKSKEGKGYLTSWRKLRSKNSGTPLTTSQPSKAADKEPSTMPSVPMTSFVPVERRGNKKDARNLTFEGPQREYMGSLARLFEGVHVLDQIARQVEDPGLKHSSPTHVGLELSIRHAAEFFGFYVCRFVLADLGILLDKFVKRGTEWVLA</sequence>
<feature type="compositionally biased region" description="Polar residues" evidence="1">
    <location>
        <begin position="1183"/>
        <end position="1195"/>
    </location>
</feature>
<feature type="compositionally biased region" description="Low complexity" evidence="1">
    <location>
        <begin position="1"/>
        <end position="22"/>
    </location>
</feature>
<dbReference type="InterPro" id="IPR036181">
    <property type="entry name" value="MIT_dom_sf"/>
</dbReference>
<dbReference type="SUPFAM" id="SSF116846">
    <property type="entry name" value="MIT domain"/>
    <property type="match status" value="1"/>
</dbReference>
<feature type="compositionally biased region" description="Basic and acidic residues" evidence="1">
    <location>
        <begin position="323"/>
        <end position="333"/>
    </location>
</feature>
<feature type="region of interest" description="Disordered" evidence="1">
    <location>
        <begin position="1"/>
        <end position="64"/>
    </location>
</feature>
<feature type="compositionally biased region" description="Acidic residues" evidence="1">
    <location>
        <begin position="509"/>
        <end position="520"/>
    </location>
</feature>
<feature type="region of interest" description="Disordered" evidence="1">
    <location>
        <begin position="1144"/>
        <end position="1211"/>
    </location>
</feature>
<feature type="region of interest" description="Disordered" evidence="1">
    <location>
        <begin position="477"/>
        <end position="555"/>
    </location>
</feature>
<feature type="region of interest" description="Disordered" evidence="1">
    <location>
        <begin position="719"/>
        <end position="856"/>
    </location>
</feature>
<dbReference type="Pfam" id="PF04212">
    <property type="entry name" value="MIT"/>
    <property type="match status" value="1"/>
</dbReference>
<feature type="region of interest" description="Disordered" evidence="1">
    <location>
        <begin position="576"/>
        <end position="629"/>
    </location>
</feature>
<feature type="domain" description="MIT" evidence="2">
    <location>
        <begin position="335"/>
        <end position="400"/>
    </location>
</feature>
<dbReference type="EMBL" id="JAVFHQ010000006">
    <property type="protein sequence ID" value="KAK4548946.1"/>
    <property type="molecule type" value="Genomic_DNA"/>
</dbReference>
<evidence type="ECO:0000259" key="2">
    <source>
        <dbReference type="Pfam" id="PF04212"/>
    </source>
</evidence>
<dbReference type="Proteomes" id="UP001324427">
    <property type="component" value="Unassembled WGS sequence"/>
</dbReference>
<dbReference type="Gene3D" id="1.20.58.80">
    <property type="entry name" value="Phosphotransferase system, lactose/cellobiose-type IIA subunit"/>
    <property type="match status" value="1"/>
</dbReference>
<name>A0AAV9JV73_9PEZI</name>
<feature type="region of interest" description="Disordered" evidence="1">
    <location>
        <begin position="402"/>
        <end position="435"/>
    </location>
</feature>
<feature type="region of interest" description="Disordered" evidence="1">
    <location>
        <begin position="76"/>
        <end position="337"/>
    </location>
</feature>
<evidence type="ECO:0000313" key="4">
    <source>
        <dbReference type="Proteomes" id="UP001324427"/>
    </source>
</evidence>
<dbReference type="InterPro" id="IPR007330">
    <property type="entry name" value="MIT_dom"/>
</dbReference>
<feature type="compositionally biased region" description="Polar residues" evidence="1">
    <location>
        <begin position="765"/>
        <end position="782"/>
    </location>
</feature>
<keyword evidence="4" id="KW-1185">Reference proteome</keyword>
<proteinExistence type="predicted"/>
<feature type="region of interest" description="Disordered" evidence="1">
    <location>
        <begin position="671"/>
        <end position="707"/>
    </location>
</feature>
<feature type="compositionally biased region" description="Low complexity" evidence="1">
    <location>
        <begin position="31"/>
        <end position="64"/>
    </location>
</feature>
<evidence type="ECO:0000313" key="3">
    <source>
        <dbReference type="EMBL" id="KAK4548946.1"/>
    </source>
</evidence>
<feature type="compositionally biased region" description="Low complexity" evidence="1">
    <location>
        <begin position="1144"/>
        <end position="1155"/>
    </location>
</feature>
<evidence type="ECO:0000256" key="1">
    <source>
        <dbReference type="SAM" id="MobiDB-lite"/>
    </source>
</evidence>
<feature type="compositionally biased region" description="Polar residues" evidence="1">
    <location>
        <begin position="719"/>
        <end position="757"/>
    </location>
</feature>
<protein>
    <recommendedName>
        <fullName evidence="2">MIT domain-containing protein</fullName>
    </recommendedName>
</protein>
<organism evidence="3 4">
    <name type="scientific">Oleoguttula mirabilis</name>
    <dbReference type="NCBI Taxonomy" id="1507867"/>
    <lineage>
        <taxon>Eukaryota</taxon>
        <taxon>Fungi</taxon>
        <taxon>Dikarya</taxon>
        <taxon>Ascomycota</taxon>
        <taxon>Pezizomycotina</taxon>
        <taxon>Dothideomycetes</taxon>
        <taxon>Dothideomycetidae</taxon>
        <taxon>Mycosphaerellales</taxon>
        <taxon>Teratosphaeriaceae</taxon>
        <taxon>Oleoguttula</taxon>
    </lineage>
</organism>
<feature type="compositionally biased region" description="Polar residues" evidence="1">
    <location>
        <begin position="576"/>
        <end position="591"/>
    </location>
</feature>
<comment type="caution">
    <text evidence="3">The sequence shown here is derived from an EMBL/GenBank/DDBJ whole genome shotgun (WGS) entry which is preliminary data.</text>
</comment>